<evidence type="ECO:0000256" key="3">
    <source>
        <dbReference type="ARBA" id="ARBA00008479"/>
    </source>
</evidence>
<evidence type="ECO:0000313" key="8">
    <source>
        <dbReference type="Proteomes" id="UP000029725"/>
    </source>
</evidence>
<evidence type="ECO:0000256" key="6">
    <source>
        <dbReference type="SAM" id="MobiDB-lite"/>
    </source>
</evidence>
<comment type="caution">
    <text evidence="7">The sequence shown here is derived from an EMBL/GenBank/DDBJ whole genome shotgun (WGS) entry which is preliminary data.</text>
</comment>
<feature type="region of interest" description="Disordered" evidence="6">
    <location>
        <begin position="1"/>
        <end position="23"/>
    </location>
</feature>
<evidence type="ECO:0000256" key="1">
    <source>
        <dbReference type="ARBA" id="ARBA00002889"/>
    </source>
</evidence>
<evidence type="ECO:0000256" key="2">
    <source>
        <dbReference type="ARBA" id="ARBA00004604"/>
    </source>
</evidence>
<protein>
    <recommendedName>
        <fullName evidence="4">Nucleolar protein 16</fullName>
    </recommendedName>
</protein>
<dbReference type="PANTHER" id="PTHR13243:SF1">
    <property type="entry name" value="NUCLEOLAR PROTEIN 16"/>
    <property type="match status" value="1"/>
</dbReference>
<dbReference type="GO" id="GO:0042273">
    <property type="term" value="P:ribosomal large subunit biogenesis"/>
    <property type="evidence" value="ECO:0007669"/>
    <property type="project" value="TreeGrafter"/>
</dbReference>
<dbReference type="AlphaFoldDB" id="A0A098VP22"/>
<dbReference type="EMBL" id="JMKJ01000575">
    <property type="protein sequence ID" value="KGG50549.1"/>
    <property type="molecule type" value="Genomic_DNA"/>
</dbReference>
<evidence type="ECO:0000313" key="7">
    <source>
        <dbReference type="EMBL" id="KGG50549.1"/>
    </source>
</evidence>
<sequence length="196" mass="22166">MKKRIQKRRQKAPTTKVTQRQRRTVKVAPKITGIDPSSIWNNDKTNSENYSTLGIISSLNKPLHNKPIKYQLSGIENMLFPSKPTRESEIFDSNEVESGAIAIKSFFLQSFGALQKEPPSEQSLLFNKLPKTDVEKEAQKKKKLSTSMCAYLEKLIKLHGSSESGLKAMQNDIENNHQQFTAPKLGSLLRLYSQST</sequence>
<accession>A0A098VP22</accession>
<gene>
    <name evidence="7" type="ORF">DI09_66p130</name>
</gene>
<comment type="subcellular location">
    <subcellularLocation>
        <location evidence="2">Nucleus</location>
        <location evidence="2">Nucleolus</location>
    </subcellularLocation>
</comment>
<keyword evidence="8" id="KW-1185">Reference proteome</keyword>
<dbReference type="GO" id="GO:0005730">
    <property type="term" value="C:nucleolus"/>
    <property type="evidence" value="ECO:0007669"/>
    <property type="project" value="UniProtKB-SubCell"/>
</dbReference>
<dbReference type="InterPro" id="IPR019002">
    <property type="entry name" value="Ribosome_biogenesis_Nop16"/>
</dbReference>
<feature type="compositionally biased region" description="Basic residues" evidence="6">
    <location>
        <begin position="1"/>
        <end position="11"/>
    </location>
</feature>
<dbReference type="PANTHER" id="PTHR13243">
    <property type="entry name" value="HSPC111 PROTEIN-RELATED"/>
    <property type="match status" value="1"/>
</dbReference>
<organism evidence="7 8">
    <name type="scientific">Mitosporidium daphniae</name>
    <dbReference type="NCBI Taxonomy" id="1485682"/>
    <lineage>
        <taxon>Eukaryota</taxon>
        <taxon>Fungi</taxon>
        <taxon>Fungi incertae sedis</taxon>
        <taxon>Microsporidia</taxon>
        <taxon>Mitosporidium</taxon>
    </lineage>
</organism>
<name>A0A098VP22_9MICR</name>
<dbReference type="Proteomes" id="UP000029725">
    <property type="component" value="Unassembled WGS sequence"/>
</dbReference>
<evidence type="ECO:0000256" key="4">
    <source>
        <dbReference type="ARBA" id="ARBA00015522"/>
    </source>
</evidence>
<reference evidence="7 8" key="1">
    <citation type="submission" date="2014-04" db="EMBL/GenBank/DDBJ databases">
        <title>A new species of microsporidia sheds light on the evolution of extreme parasitism.</title>
        <authorList>
            <person name="Haag K.L."/>
            <person name="James T.Y."/>
            <person name="Larsson R."/>
            <person name="Schaer T.M."/>
            <person name="Refardt D."/>
            <person name="Pombert J.-F."/>
            <person name="Ebert D."/>
        </authorList>
    </citation>
    <scope>NUCLEOTIDE SEQUENCE [LARGE SCALE GENOMIC DNA]</scope>
    <source>
        <strain evidence="7 8">UGP3</strain>
        <tissue evidence="7">Spores</tissue>
    </source>
</reference>
<dbReference type="VEuPathDB" id="MicrosporidiaDB:DI09_66p130"/>
<dbReference type="RefSeq" id="XP_013236976.1">
    <property type="nucleotide sequence ID" value="XM_013381522.1"/>
</dbReference>
<comment type="function">
    <text evidence="1">Involved in the biogenesis of the 60S ribosomal subunit.</text>
</comment>
<dbReference type="HOGENOM" id="CLU_1390542_0_0_1"/>
<dbReference type="GeneID" id="25260566"/>
<keyword evidence="5" id="KW-0539">Nucleus</keyword>
<comment type="similarity">
    <text evidence="3">Belongs to the NOP16 family.</text>
</comment>
<evidence type="ECO:0000256" key="5">
    <source>
        <dbReference type="ARBA" id="ARBA00023242"/>
    </source>
</evidence>
<proteinExistence type="inferred from homology"/>